<feature type="region of interest" description="Disordered" evidence="1">
    <location>
        <begin position="172"/>
        <end position="227"/>
    </location>
</feature>
<evidence type="ECO:0000313" key="3">
    <source>
        <dbReference type="Proteomes" id="UP000045039"/>
    </source>
</evidence>
<gene>
    <name evidence="2" type="ORF">PAERUG_P19_London_7_VIM_2_05_10_01141</name>
</gene>
<dbReference type="Proteomes" id="UP000045039">
    <property type="component" value="Unassembled WGS sequence"/>
</dbReference>
<accession>A0A9P1R3C4</accession>
<name>A0A9P1R3C4_PSEAI</name>
<comment type="caution">
    <text evidence="2">The sequence shown here is derived from an EMBL/GenBank/DDBJ whole genome shotgun (WGS) entry which is preliminary data.</text>
</comment>
<dbReference type="AlphaFoldDB" id="A0A9P1R3C4"/>
<sequence length="227" mass="23691">MTDGAAMVGAMVDDMEEDLLARHAAVAAIGEAEAQPFAATLQRQLGDIAGEPGGRIFQPATQDVVARHHLAVGLLVGRRLAQQARPEQFLDDRHVIELLQGEGQRGRERLGVDPGDGIEGAAVGPGLVVEGLDQQVDLQGGSGHVAGFRVHSLREPDHSPETALSARPATLPGVHRRGRAGGRGGCARRCPARAARRAPAPGQRWAGSRPARQAGDARARRSPAAAG</sequence>
<proteinExistence type="predicted"/>
<protein>
    <submittedName>
        <fullName evidence="2">Uncharacterized protein</fullName>
    </submittedName>
</protein>
<organism evidence="2 3">
    <name type="scientific">Pseudomonas aeruginosa</name>
    <dbReference type="NCBI Taxonomy" id="287"/>
    <lineage>
        <taxon>Bacteria</taxon>
        <taxon>Pseudomonadati</taxon>
        <taxon>Pseudomonadota</taxon>
        <taxon>Gammaproteobacteria</taxon>
        <taxon>Pseudomonadales</taxon>
        <taxon>Pseudomonadaceae</taxon>
        <taxon>Pseudomonas</taxon>
    </lineage>
</organism>
<evidence type="ECO:0000313" key="2">
    <source>
        <dbReference type="EMBL" id="CRO23876.1"/>
    </source>
</evidence>
<dbReference type="EMBL" id="CVVU01000047">
    <property type="protein sequence ID" value="CRO23876.1"/>
    <property type="molecule type" value="Genomic_DNA"/>
</dbReference>
<reference evidence="3" key="1">
    <citation type="submission" date="2015-06" db="EMBL/GenBank/DDBJ databases">
        <authorList>
            <person name="Radhakrishnan Rajesh"/>
            <person name="Underwood Anthony"/>
            <person name="Al-Shahib Ali"/>
        </authorList>
    </citation>
    <scope>NUCLEOTIDE SEQUENCE [LARGE SCALE GENOMIC DNA]</scope>
    <source>
        <strain evidence="3">P19_London_7_VIM_2_05_10</strain>
    </source>
</reference>
<evidence type="ECO:0000256" key="1">
    <source>
        <dbReference type="SAM" id="MobiDB-lite"/>
    </source>
</evidence>